<evidence type="ECO:0000313" key="2">
    <source>
        <dbReference type="EMBL" id="KDR50744.1"/>
    </source>
</evidence>
<keyword evidence="1" id="KW-0812">Transmembrane</keyword>
<name>A0A069QFH9_HOYLO</name>
<keyword evidence="1" id="KW-0472">Membrane</keyword>
<protein>
    <submittedName>
        <fullName evidence="2">Uncharacterized protein</fullName>
    </submittedName>
</protein>
<keyword evidence="3" id="KW-1185">Reference proteome</keyword>
<dbReference type="EMBL" id="JNGW01000140">
    <property type="protein sequence ID" value="KDR50744.1"/>
    <property type="molecule type" value="Genomic_DNA"/>
</dbReference>
<comment type="caution">
    <text evidence="2">The sequence shown here is derived from an EMBL/GenBank/DDBJ whole genome shotgun (WGS) entry which is preliminary data.</text>
</comment>
<dbReference type="PATRIC" id="fig|1122985.7.peg.3302"/>
<reference evidence="2 3" key="1">
    <citation type="submission" date="2013-08" db="EMBL/GenBank/DDBJ databases">
        <authorList>
            <person name="Weinstock G."/>
            <person name="Sodergren E."/>
            <person name="Wylie T."/>
            <person name="Fulton L."/>
            <person name="Fulton R."/>
            <person name="Fronick C."/>
            <person name="O'Laughlin M."/>
            <person name="Godfrey J."/>
            <person name="Miner T."/>
            <person name="Herter B."/>
            <person name="Appelbaum E."/>
            <person name="Cordes M."/>
            <person name="Lek S."/>
            <person name="Wollam A."/>
            <person name="Pepin K.H."/>
            <person name="Palsikar V.B."/>
            <person name="Mitreva M."/>
            <person name="Wilson R.K."/>
        </authorList>
    </citation>
    <scope>NUCLEOTIDE SEQUENCE [LARGE SCALE GENOMIC DNA]</scope>
    <source>
        <strain evidence="2 3">ATCC 15930</strain>
    </source>
</reference>
<dbReference type="HOGENOM" id="CLU_3294308_0_0_10"/>
<keyword evidence="1" id="KW-1133">Transmembrane helix</keyword>
<evidence type="ECO:0000256" key="1">
    <source>
        <dbReference type="SAM" id="Phobius"/>
    </source>
</evidence>
<feature type="transmembrane region" description="Helical" evidence="1">
    <location>
        <begin position="12"/>
        <end position="29"/>
    </location>
</feature>
<organism evidence="2 3">
    <name type="scientific">Hoylesella loescheii DSM 19665 = JCM 12249 = ATCC 15930</name>
    <dbReference type="NCBI Taxonomy" id="1122985"/>
    <lineage>
        <taxon>Bacteria</taxon>
        <taxon>Pseudomonadati</taxon>
        <taxon>Bacteroidota</taxon>
        <taxon>Bacteroidia</taxon>
        <taxon>Bacteroidales</taxon>
        <taxon>Prevotellaceae</taxon>
        <taxon>Hoylesella</taxon>
    </lineage>
</organism>
<dbReference type="Proteomes" id="UP000027442">
    <property type="component" value="Unassembled WGS sequence"/>
</dbReference>
<accession>A0A069QFH9</accession>
<sequence>MPNKDSEQPKSNTFFLTPPYFSSVLLFLLKNNKQGSKGTL</sequence>
<proteinExistence type="predicted"/>
<evidence type="ECO:0000313" key="3">
    <source>
        <dbReference type="Proteomes" id="UP000027442"/>
    </source>
</evidence>
<dbReference type="AlphaFoldDB" id="A0A069QFH9"/>
<gene>
    <name evidence="2" type="ORF">HMPREF1991_03186</name>
</gene>